<dbReference type="AlphaFoldDB" id="A0AAV9J390"/>
<dbReference type="Pfam" id="PF24681">
    <property type="entry name" value="Kelch_KLHDC2_KLHL20_DRC7"/>
    <property type="match status" value="1"/>
</dbReference>
<dbReference type="PANTHER" id="PTHR47435:SF10">
    <property type="entry name" value="TIP ELONGATION ABERRANT PROTEIN 3"/>
    <property type="match status" value="1"/>
</dbReference>
<reference evidence="3 4" key="1">
    <citation type="submission" date="2021-11" db="EMBL/GenBank/DDBJ databases">
        <title>Black yeast isolated from Biological Soil Crust.</title>
        <authorList>
            <person name="Kurbessoian T."/>
        </authorList>
    </citation>
    <scope>NUCLEOTIDE SEQUENCE [LARGE SCALE GENOMIC DNA]</scope>
    <source>
        <strain evidence="3 4">CCFEE 5522</strain>
    </source>
</reference>
<evidence type="ECO:0000313" key="4">
    <source>
        <dbReference type="Proteomes" id="UP001324427"/>
    </source>
</evidence>
<dbReference type="PANTHER" id="PTHR47435">
    <property type="entry name" value="KELCH REPEAT PROTEIN (AFU_ORTHOLOGUE AFUA_5G12780)"/>
    <property type="match status" value="1"/>
</dbReference>
<keyword evidence="2" id="KW-0408">Iron</keyword>
<evidence type="ECO:0008006" key="5">
    <source>
        <dbReference type="Google" id="ProtNLM"/>
    </source>
</evidence>
<dbReference type="InterPro" id="IPR015915">
    <property type="entry name" value="Kelch-typ_b-propeller"/>
</dbReference>
<organism evidence="3 4">
    <name type="scientific">Oleoguttula mirabilis</name>
    <dbReference type="NCBI Taxonomy" id="1507867"/>
    <lineage>
        <taxon>Eukaryota</taxon>
        <taxon>Fungi</taxon>
        <taxon>Dikarya</taxon>
        <taxon>Ascomycota</taxon>
        <taxon>Pezizomycotina</taxon>
        <taxon>Dothideomycetes</taxon>
        <taxon>Dothideomycetidae</taxon>
        <taxon>Mycosphaerellales</taxon>
        <taxon>Teratosphaeriaceae</taxon>
        <taxon>Oleoguttula</taxon>
    </lineage>
</organism>
<evidence type="ECO:0000256" key="1">
    <source>
        <dbReference type="ARBA" id="ARBA00022737"/>
    </source>
</evidence>
<dbReference type="GO" id="GO:0019760">
    <property type="term" value="P:glucosinolate metabolic process"/>
    <property type="evidence" value="ECO:0007669"/>
    <property type="project" value="UniProtKB-ARBA"/>
</dbReference>
<proteinExistence type="predicted"/>
<evidence type="ECO:0000256" key="2">
    <source>
        <dbReference type="ARBA" id="ARBA00023004"/>
    </source>
</evidence>
<evidence type="ECO:0000313" key="3">
    <source>
        <dbReference type="EMBL" id="KAK4539309.1"/>
    </source>
</evidence>
<sequence length="434" mass="45963">MAEVVAAAWAAEEVVSTTAQAGFAAYMIAKPTMPLKATFTQIATSSDDETRLSLARADHTLSIVSNRAYIFGGETAAAKLASNDIHAVTLSSSDKPEPDYSIVPAIPDVEGGRVPAARKKHAACAFNAFVAVYGGVDEGGELIDGGSLIWLYNTAKSTWETLEPSSTAASPTARSGAKLFNHRNNLILYGGHDASGAGLKDVWAFNYAERTWTQRPEAPVSTPNASLADGVLYTVSGSDSMSSDLHYLPLSAQGEQEASWQTVPFPTNPLTPGPRPRIGGGLLHVTTGYGRNYLTYLFGARQAAGAEASSTEKPPTAEEATNEDPQYWSDIWTYQLPSSSPEAKLTTNLSDAIKPAKIKDKIRNALGYDSGGHSWGEAEVQPPTDLAAAAGKVHPGPRGFFGCDVMQDGRSLVVWGGVNAKGEKEGDGWVIKLE</sequence>
<comment type="caution">
    <text evidence="3">The sequence shown here is derived from an EMBL/GenBank/DDBJ whole genome shotgun (WGS) entry which is preliminary data.</text>
</comment>
<dbReference type="EMBL" id="JAVFHQ010000102">
    <property type="protein sequence ID" value="KAK4539309.1"/>
    <property type="molecule type" value="Genomic_DNA"/>
</dbReference>
<accession>A0AAV9J390</accession>
<dbReference type="Gene3D" id="2.120.10.80">
    <property type="entry name" value="Kelch-type beta propeller"/>
    <property type="match status" value="1"/>
</dbReference>
<dbReference type="Proteomes" id="UP001324427">
    <property type="component" value="Unassembled WGS sequence"/>
</dbReference>
<keyword evidence="1" id="KW-0677">Repeat</keyword>
<protein>
    <recommendedName>
        <fullName evidence="5">Galactose oxidase</fullName>
    </recommendedName>
</protein>
<dbReference type="SUPFAM" id="SSF117281">
    <property type="entry name" value="Kelch motif"/>
    <property type="match status" value="1"/>
</dbReference>
<gene>
    <name evidence="3" type="ORF">LTR36_000802</name>
</gene>
<name>A0AAV9J390_9PEZI</name>
<keyword evidence="4" id="KW-1185">Reference proteome</keyword>